<evidence type="ECO:0000313" key="2">
    <source>
        <dbReference type="EMBL" id="KAE8249626.1"/>
    </source>
</evidence>
<proteinExistence type="predicted"/>
<feature type="compositionally biased region" description="Acidic residues" evidence="1">
    <location>
        <begin position="25"/>
        <end position="41"/>
    </location>
</feature>
<organism evidence="2 3">
    <name type="scientific">Tilletia indica</name>
    <dbReference type="NCBI Taxonomy" id="43049"/>
    <lineage>
        <taxon>Eukaryota</taxon>
        <taxon>Fungi</taxon>
        <taxon>Dikarya</taxon>
        <taxon>Basidiomycota</taxon>
        <taxon>Ustilaginomycotina</taxon>
        <taxon>Exobasidiomycetes</taxon>
        <taxon>Tilletiales</taxon>
        <taxon>Tilletiaceae</taxon>
        <taxon>Tilletia</taxon>
    </lineage>
</organism>
<gene>
    <name evidence="2" type="ORF">A4X13_0g5135</name>
</gene>
<reference evidence="2" key="2">
    <citation type="journal article" date="2019" name="IMA Fungus">
        <title>Genome sequencing and comparison of five Tilletia species to identify candidate genes for the detection of regulated species infecting wheat.</title>
        <authorList>
            <person name="Nguyen H.D.T."/>
            <person name="Sultana T."/>
            <person name="Kesanakurti P."/>
            <person name="Hambleton S."/>
        </authorList>
    </citation>
    <scope>NUCLEOTIDE SEQUENCE</scope>
    <source>
        <strain evidence="2">DAOMC 236416</strain>
    </source>
</reference>
<evidence type="ECO:0000313" key="3">
    <source>
        <dbReference type="Proteomes" id="UP000077521"/>
    </source>
</evidence>
<evidence type="ECO:0000256" key="1">
    <source>
        <dbReference type="SAM" id="MobiDB-lite"/>
    </source>
</evidence>
<feature type="region of interest" description="Disordered" evidence="1">
    <location>
        <begin position="1"/>
        <end position="124"/>
    </location>
</feature>
<dbReference type="AlphaFoldDB" id="A0A177TET3"/>
<feature type="compositionally biased region" description="Polar residues" evidence="1">
    <location>
        <begin position="113"/>
        <end position="124"/>
    </location>
</feature>
<keyword evidence="3" id="KW-1185">Reference proteome</keyword>
<protein>
    <submittedName>
        <fullName evidence="2">Uncharacterized protein</fullName>
    </submittedName>
</protein>
<name>A0A177TET3_9BASI</name>
<dbReference type="EMBL" id="LWDF02000377">
    <property type="protein sequence ID" value="KAE8249626.1"/>
    <property type="molecule type" value="Genomic_DNA"/>
</dbReference>
<comment type="caution">
    <text evidence="2">The sequence shown here is derived from an EMBL/GenBank/DDBJ whole genome shotgun (WGS) entry which is preliminary data.</text>
</comment>
<reference evidence="2" key="1">
    <citation type="submission" date="2016-04" db="EMBL/GenBank/DDBJ databases">
        <authorList>
            <person name="Nguyen H.D."/>
            <person name="Samba Siva P."/>
            <person name="Cullis J."/>
            <person name="Levesque C.A."/>
            <person name="Hambleton S."/>
        </authorList>
    </citation>
    <scope>NUCLEOTIDE SEQUENCE</scope>
    <source>
        <strain evidence="2">DAOMC 236416</strain>
    </source>
</reference>
<accession>A0A177TET3</accession>
<feature type="compositionally biased region" description="Basic residues" evidence="1">
    <location>
        <begin position="78"/>
        <end position="106"/>
    </location>
</feature>
<dbReference type="Proteomes" id="UP000077521">
    <property type="component" value="Unassembled WGS sequence"/>
</dbReference>
<sequence>MSVARTASRIDYIDVPPASRRIELSEGEEDGEVADQQDDVEAEHGAGGDASEAVDDSQEAETSAAGKRRSRPTPTRKSAAKARTRKGGASRAPSTRKRTTPRKVAPKPKDGKSNASETSATNTASEMELQQVEAALQLWSPDTPTVYGLDPSTVEHLNPVVVAQSVRSSLDRNRFVVDGDEETHRQLILKATIAACVATCITRAN</sequence>